<evidence type="ECO:0000313" key="2">
    <source>
        <dbReference type="Proteomes" id="UP000708208"/>
    </source>
</evidence>
<dbReference type="PANTHER" id="PTHR47501">
    <property type="entry name" value="TRANSPOSASE-RELATED"/>
    <property type="match status" value="1"/>
</dbReference>
<gene>
    <name evidence="1" type="ORF">AFUS01_LOCUS15964</name>
</gene>
<dbReference type="OrthoDB" id="10057873at2759"/>
<accession>A0A8J2JZR9</accession>
<sequence>PLSIVEDKRFRNLVKGLDPKAEVFSRGTLVAKLMERKGKFEDGLKQRIKFVKEFCATTDIWSSRRRSYLGVTLHWITNDLERKSCILALKRFKGSHTFDRIASMLHEIFKSFGLSLTGREGIVTGGIIDIDELDSVDDEDDDEVSELVSEDMGRVLQSVTPTNILLPSHARCASHTLSLVATTDCTLTKINSQNEPQFKRIYRSAMA</sequence>
<feature type="non-terminal residue" evidence="1">
    <location>
        <position position="207"/>
    </location>
</feature>
<reference evidence="1" key="1">
    <citation type="submission" date="2021-06" db="EMBL/GenBank/DDBJ databases">
        <authorList>
            <person name="Hodson N. C."/>
            <person name="Mongue J. A."/>
            <person name="Jaron S. K."/>
        </authorList>
    </citation>
    <scope>NUCLEOTIDE SEQUENCE</scope>
</reference>
<keyword evidence="2" id="KW-1185">Reference proteome</keyword>
<dbReference type="AlphaFoldDB" id="A0A8J2JZR9"/>
<dbReference type="PANTHER" id="PTHR47501:SF5">
    <property type="entry name" value="HAT C-TERMINAL DIMERISATION DOMAIN-CONTAINING PROTEIN"/>
    <property type="match status" value="1"/>
</dbReference>
<name>A0A8J2JZR9_9HEXA</name>
<evidence type="ECO:0000313" key="1">
    <source>
        <dbReference type="EMBL" id="CAG7727104.1"/>
    </source>
</evidence>
<comment type="caution">
    <text evidence="1">The sequence shown here is derived from an EMBL/GenBank/DDBJ whole genome shotgun (WGS) entry which is preliminary data.</text>
</comment>
<organism evidence="1 2">
    <name type="scientific">Allacma fusca</name>
    <dbReference type="NCBI Taxonomy" id="39272"/>
    <lineage>
        <taxon>Eukaryota</taxon>
        <taxon>Metazoa</taxon>
        <taxon>Ecdysozoa</taxon>
        <taxon>Arthropoda</taxon>
        <taxon>Hexapoda</taxon>
        <taxon>Collembola</taxon>
        <taxon>Symphypleona</taxon>
        <taxon>Sminthuridae</taxon>
        <taxon>Allacma</taxon>
    </lineage>
</organism>
<dbReference type="EMBL" id="CAJVCH010143824">
    <property type="protein sequence ID" value="CAG7727104.1"/>
    <property type="molecule type" value="Genomic_DNA"/>
</dbReference>
<feature type="non-terminal residue" evidence="1">
    <location>
        <position position="1"/>
    </location>
</feature>
<protein>
    <submittedName>
        <fullName evidence="1">Uncharacterized protein</fullName>
    </submittedName>
</protein>
<proteinExistence type="predicted"/>
<dbReference type="Proteomes" id="UP000708208">
    <property type="component" value="Unassembled WGS sequence"/>
</dbReference>